<dbReference type="CDD" id="cd00167">
    <property type="entry name" value="SANT"/>
    <property type="match status" value="1"/>
</dbReference>
<dbReference type="PROSITE" id="PS50090">
    <property type="entry name" value="MYB_LIKE"/>
    <property type="match status" value="1"/>
</dbReference>
<dbReference type="AlphaFoldDB" id="A0AAV2EUT8"/>
<feature type="region of interest" description="Disordered" evidence="6">
    <location>
        <begin position="335"/>
        <end position="354"/>
    </location>
</feature>
<dbReference type="GO" id="GO:0003677">
    <property type="term" value="F:DNA binding"/>
    <property type="evidence" value="ECO:0007669"/>
    <property type="project" value="UniProtKB-KW"/>
</dbReference>
<evidence type="ECO:0000256" key="2">
    <source>
        <dbReference type="ARBA" id="ARBA00023015"/>
    </source>
</evidence>
<evidence type="ECO:0000256" key="3">
    <source>
        <dbReference type="ARBA" id="ARBA00023125"/>
    </source>
</evidence>
<keyword evidence="2" id="KW-0805">Transcription regulation</keyword>
<keyword evidence="4" id="KW-0804">Transcription</keyword>
<dbReference type="EMBL" id="OZ034818">
    <property type="protein sequence ID" value="CAL1389150.1"/>
    <property type="molecule type" value="Genomic_DNA"/>
</dbReference>
<evidence type="ECO:0000256" key="4">
    <source>
        <dbReference type="ARBA" id="ARBA00023163"/>
    </source>
</evidence>
<evidence type="ECO:0000256" key="5">
    <source>
        <dbReference type="ARBA" id="ARBA00023242"/>
    </source>
</evidence>
<dbReference type="PANTHER" id="PTHR12802">
    <property type="entry name" value="SWI/SNF COMPLEX-RELATED"/>
    <property type="match status" value="1"/>
</dbReference>
<evidence type="ECO:0008006" key="12">
    <source>
        <dbReference type="Google" id="ProtNLM"/>
    </source>
</evidence>
<gene>
    <name evidence="10" type="ORF">LTRI10_LOCUS30031</name>
</gene>
<dbReference type="FunFam" id="1.10.10.10:FF:000020">
    <property type="entry name" value="SWI/SNF complex subunit SMARCC2 isoform c"/>
    <property type="match status" value="1"/>
</dbReference>
<feature type="domain" description="Myb-like" evidence="7">
    <location>
        <begin position="240"/>
        <end position="282"/>
    </location>
</feature>
<evidence type="ECO:0000259" key="9">
    <source>
        <dbReference type="PROSITE" id="PS51293"/>
    </source>
</evidence>
<dbReference type="PROSITE" id="PS51293">
    <property type="entry name" value="SANT"/>
    <property type="match status" value="1"/>
</dbReference>
<dbReference type="InterPro" id="IPR009057">
    <property type="entry name" value="Homeodomain-like_sf"/>
</dbReference>
<evidence type="ECO:0000259" key="8">
    <source>
        <dbReference type="PROSITE" id="PS50934"/>
    </source>
</evidence>
<dbReference type="Pfam" id="PF00249">
    <property type="entry name" value="Myb_DNA-binding"/>
    <property type="match status" value="1"/>
</dbReference>
<dbReference type="SUPFAM" id="SSF46689">
    <property type="entry name" value="Homeodomain-like"/>
    <property type="match status" value="2"/>
</dbReference>
<evidence type="ECO:0000259" key="7">
    <source>
        <dbReference type="PROSITE" id="PS50090"/>
    </source>
</evidence>
<dbReference type="InterPro" id="IPR017884">
    <property type="entry name" value="SANT_dom"/>
</dbReference>
<feature type="domain" description="SWIRM" evidence="8">
    <location>
        <begin position="24"/>
        <end position="121"/>
    </location>
</feature>
<feature type="compositionally biased region" description="Basic and acidic residues" evidence="6">
    <location>
        <begin position="344"/>
        <end position="353"/>
    </location>
</feature>
<evidence type="ECO:0000256" key="1">
    <source>
        <dbReference type="ARBA" id="ARBA00022473"/>
    </source>
</evidence>
<proteinExistence type="predicted"/>
<dbReference type="PROSITE" id="PS50934">
    <property type="entry name" value="SWIRM"/>
    <property type="match status" value="1"/>
</dbReference>
<keyword evidence="5" id="KW-0539">Nucleus</keyword>
<dbReference type="Proteomes" id="UP001497516">
    <property type="component" value="Chromosome 5"/>
</dbReference>
<evidence type="ECO:0000313" key="10">
    <source>
        <dbReference type="EMBL" id="CAL1389150.1"/>
    </source>
</evidence>
<dbReference type="InterPro" id="IPR036388">
    <property type="entry name" value="WH-like_DNA-bd_sf"/>
</dbReference>
<dbReference type="SMART" id="SM00717">
    <property type="entry name" value="SANT"/>
    <property type="match status" value="1"/>
</dbReference>
<dbReference type="Pfam" id="PF04433">
    <property type="entry name" value="SWIRM"/>
    <property type="match status" value="1"/>
</dbReference>
<keyword evidence="1" id="KW-0217">Developmental protein</keyword>
<protein>
    <recommendedName>
        <fullName evidence="12">SWI/SNF complex subunit SWI3A</fullName>
    </recommendedName>
</protein>
<organism evidence="10 11">
    <name type="scientific">Linum trigynum</name>
    <dbReference type="NCBI Taxonomy" id="586398"/>
    <lineage>
        <taxon>Eukaryota</taxon>
        <taxon>Viridiplantae</taxon>
        <taxon>Streptophyta</taxon>
        <taxon>Embryophyta</taxon>
        <taxon>Tracheophyta</taxon>
        <taxon>Spermatophyta</taxon>
        <taxon>Magnoliopsida</taxon>
        <taxon>eudicotyledons</taxon>
        <taxon>Gunneridae</taxon>
        <taxon>Pentapetalae</taxon>
        <taxon>rosids</taxon>
        <taxon>fabids</taxon>
        <taxon>Malpighiales</taxon>
        <taxon>Linaceae</taxon>
        <taxon>Linum</taxon>
    </lineage>
</organism>
<accession>A0AAV2EUT8</accession>
<dbReference type="Gene3D" id="1.10.10.10">
    <property type="entry name" value="Winged helix-like DNA-binding domain superfamily/Winged helix DNA-binding domain"/>
    <property type="match status" value="1"/>
</dbReference>
<dbReference type="GO" id="GO:0005634">
    <property type="term" value="C:nucleus"/>
    <property type="evidence" value="ECO:0007669"/>
    <property type="project" value="UniProtKB-ARBA"/>
</dbReference>
<evidence type="ECO:0000313" key="11">
    <source>
        <dbReference type="Proteomes" id="UP001497516"/>
    </source>
</evidence>
<dbReference type="InterPro" id="IPR007526">
    <property type="entry name" value="SWIRM"/>
</dbReference>
<sequence length="459" mass="50590">METTTRQDPKAESTRPDEPEFDLYTIPSYSSWFRWNDIHETERAAMRDFFDGSSVTRSPKIYKEYRDFMINRYREDPSTRLTFTEVRKSLVGDVSLLNKVFQFLNQWGLINFGADSARFESENEYKDEVRVEDGPPNGIRVVADPNSSKPFPASHAGAPLAADVRGGNRSKLSPLASYSDVFGELGKRKGILCASCGGNCESGRYQHDKDSYVLCVKCFKDGKYGNKSVDDFKLHGSSVSDGKQRDAWTEAETLLLLESVSRHGDDWDIVAQTVKSKTKLECISKLIELPFGEFISSYNLGKDPASGLSGNGDGGKDVFPSLPEQQDMIKSENVMSQQANGNEQRGDDADKVPPLKKQCVSYSSGSGISIMRQIARISSMVGDDITATAAKAAFAALCDEASCPSDSFNNEEDFANELWPAMDQSVSERAHKDEDIEQGGDVQSGKLGVNFKLSDCCAG</sequence>
<dbReference type="Gene3D" id="1.10.10.60">
    <property type="entry name" value="Homeodomain-like"/>
    <property type="match status" value="1"/>
</dbReference>
<evidence type="ECO:0000256" key="6">
    <source>
        <dbReference type="SAM" id="MobiDB-lite"/>
    </source>
</evidence>
<feature type="domain" description="SANT" evidence="9">
    <location>
        <begin position="243"/>
        <end position="294"/>
    </location>
</feature>
<name>A0AAV2EUT8_9ROSI</name>
<reference evidence="10 11" key="1">
    <citation type="submission" date="2024-04" db="EMBL/GenBank/DDBJ databases">
        <authorList>
            <person name="Fracassetti M."/>
        </authorList>
    </citation>
    <scope>NUCLEOTIDE SEQUENCE [LARGE SCALE GENOMIC DNA]</scope>
</reference>
<keyword evidence="3" id="KW-0238">DNA-binding</keyword>
<dbReference type="PANTHER" id="PTHR12802:SF140">
    <property type="entry name" value="SWI_SNF COMPLEX SUBUNIT SWI3A"/>
    <property type="match status" value="1"/>
</dbReference>
<keyword evidence="11" id="KW-1185">Reference proteome</keyword>
<dbReference type="InterPro" id="IPR001005">
    <property type="entry name" value="SANT/Myb"/>
</dbReference>